<dbReference type="Pfam" id="PF00005">
    <property type="entry name" value="ABC_tran"/>
    <property type="match status" value="1"/>
</dbReference>
<proteinExistence type="predicted"/>
<keyword evidence="3 7" id="KW-0067">ATP-binding</keyword>
<dbReference type="InterPro" id="IPR027417">
    <property type="entry name" value="P-loop_NTPase"/>
</dbReference>
<feature type="domain" description="ABC transporter" evidence="6">
    <location>
        <begin position="3"/>
        <end position="227"/>
    </location>
</feature>
<evidence type="ECO:0000256" key="2">
    <source>
        <dbReference type="ARBA" id="ARBA00022741"/>
    </source>
</evidence>
<evidence type="ECO:0000259" key="6">
    <source>
        <dbReference type="PROSITE" id="PS50893"/>
    </source>
</evidence>
<dbReference type="CDD" id="cd03214">
    <property type="entry name" value="ABC_Iron-Siderophores_B12_Hemin"/>
    <property type="match status" value="1"/>
</dbReference>
<dbReference type="OrthoDB" id="9810077at2"/>
<protein>
    <submittedName>
        <fullName evidence="7">ATP-binding cassette domain-containing protein</fullName>
    </submittedName>
</protein>
<comment type="caution">
    <text evidence="7">The sequence shown here is derived from an EMBL/GenBank/DDBJ whole genome shotgun (WGS) entry which is preliminary data.</text>
</comment>
<evidence type="ECO:0000256" key="5">
    <source>
        <dbReference type="ARBA" id="ARBA00037066"/>
    </source>
</evidence>
<dbReference type="PANTHER" id="PTHR42794">
    <property type="entry name" value="HEMIN IMPORT ATP-BINDING PROTEIN HMUV"/>
    <property type="match status" value="1"/>
</dbReference>
<gene>
    <name evidence="7" type="ORF">GRI44_06615</name>
</gene>
<dbReference type="GO" id="GO:0005524">
    <property type="term" value="F:ATP binding"/>
    <property type="evidence" value="ECO:0007669"/>
    <property type="project" value="UniProtKB-KW"/>
</dbReference>
<dbReference type="EMBL" id="WTYU01000001">
    <property type="protein sequence ID" value="MXP14422.1"/>
    <property type="molecule type" value="Genomic_DNA"/>
</dbReference>
<dbReference type="SUPFAM" id="SSF52540">
    <property type="entry name" value="P-loop containing nucleoside triphosphate hydrolases"/>
    <property type="match status" value="1"/>
</dbReference>
<dbReference type="Proteomes" id="UP000473531">
    <property type="component" value="Unassembled WGS sequence"/>
</dbReference>
<dbReference type="RefSeq" id="WP_160601335.1">
    <property type="nucleotide sequence ID" value="NZ_WTYU01000001.1"/>
</dbReference>
<keyword evidence="4" id="KW-1278">Translocase</keyword>
<dbReference type="AlphaFoldDB" id="A0A6L7GE95"/>
<dbReference type="PROSITE" id="PS50893">
    <property type="entry name" value="ABC_TRANSPORTER_2"/>
    <property type="match status" value="1"/>
</dbReference>
<dbReference type="GO" id="GO:0016887">
    <property type="term" value="F:ATP hydrolysis activity"/>
    <property type="evidence" value="ECO:0007669"/>
    <property type="project" value="InterPro"/>
</dbReference>
<keyword evidence="8" id="KW-1185">Reference proteome</keyword>
<evidence type="ECO:0000256" key="1">
    <source>
        <dbReference type="ARBA" id="ARBA00022448"/>
    </source>
</evidence>
<name>A0A6L7GE95_9SPHN</name>
<dbReference type="Gene3D" id="3.40.50.300">
    <property type="entry name" value="P-loop containing nucleotide triphosphate hydrolases"/>
    <property type="match status" value="1"/>
</dbReference>
<evidence type="ECO:0000256" key="4">
    <source>
        <dbReference type="ARBA" id="ARBA00022967"/>
    </source>
</evidence>
<organism evidence="7 8">
    <name type="scientific">Allopontixanthobacter confluentis</name>
    <dbReference type="NCBI Taxonomy" id="1849021"/>
    <lineage>
        <taxon>Bacteria</taxon>
        <taxon>Pseudomonadati</taxon>
        <taxon>Pseudomonadota</taxon>
        <taxon>Alphaproteobacteria</taxon>
        <taxon>Sphingomonadales</taxon>
        <taxon>Erythrobacteraceae</taxon>
        <taxon>Allopontixanthobacter</taxon>
    </lineage>
</organism>
<evidence type="ECO:0000256" key="3">
    <source>
        <dbReference type="ARBA" id="ARBA00022840"/>
    </source>
</evidence>
<dbReference type="InterPro" id="IPR003593">
    <property type="entry name" value="AAA+_ATPase"/>
</dbReference>
<dbReference type="InterPro" id="IPR003439">
    <property type="entry name" value="ABC_transporter-like_ATP-bd"/>
</dbReference>
<sequence length="242" mass="25084">MQLAARDITVEGRLNGVSATFQPGTITAICGPNGAGKSTLLSALANLAALDAGQVLLGDTALTAIAPQMRAQRIGFLPQDGQIAWDVAVRSLVALGRMPFRDEAPDKVARALAALDLTAFADRPVSTLSGGEKARALLARVLAGEPEWLLADEPLAALDIGHQLTLLRHLRAEAARGTGVVLVLHDLALAMNHADHVMVLGEGRLAASGAPAHALSEAIIAKVWGVSAKWIGEAGGRALIME</sequence>
<dbReference type="PROSITE" id="PS00211">
    <property type="entry name" value="ABC_TRANSPORTER_1"/>
    <property type="match status" value="1"/>
</dbReference>
<reference evidence="7 8" key="1">
    <citation type="submission" date="2019-12" db="EMBL/GenBank/DDBJ databases">
        <title>Genomic-based taxomic classification of the family Erythrobacteraceae.</title>
        <authorList>
            <person name="Xu L."/>
        </authorList>
    </citation>
    <scope>NUCLEOTIDE SEQUENCE [LARGE SCALE GENOMIC DNA]</scope>
    <source>
        <strain evidence="7 8">KCTC 52259</strain>
    </source>
</reference>
<evidence type="ECO:0000313" key="7">
    <source>
        <dbReference type="EMBL" id="MXP14422.1"/>
    </source>
</evidence>
<dbReference type="SMART" id="SM00382">
    <property type="entry name" value="AAA"/>
    <property type="match status" value="1"/>
</dbReference>
<keyword evidence="1" id="KW-0813">Transport</keyword>
<dbReference type="InterPro" id="IPR017871">
    <property type="entry name" value="ABC_transporter-like_CS"/>
</dbReference>
<dbReference type="PANTHER" id="PTHR42794:SF1">
    <property type="entry name" value="HEMIN IMPORT ATP-BINDING PROTEIN HMUV"/>
    <property type="match status" value="1"/>
</dbReference>
<keyword evidence="2" id="KW-0547">Nucleotide-binding</keyword>
<comment type="function">
    <text evidence="5">Part of the ABC transporter complex HmuTUV involved in hemin import. Responsible for energy coupling to the transport system.</text>
</comment>
<accession>A0A6L7GE95</accession>
<evidence type="ECO:0000313" key="8">
    <source>
        <dbReference type="Proteomes" id="UP000473531"/>
    </source>
</evidence>